<gene>
    <name evidence="12" type="primary">NCAS0A10250</name>
    <name evidence="12" type="ordered locus">NCAS_0A10250</name>
</gene>
<dbReference type="GeneID" id="96901062"/>
<dbReference type="GO" id="GO:0045454">
    <property type="term" value="P:cell redox homeostasis"/>
    <property type="evidence" value="ECO:0007669"/>
    <property type="project" value="EnsemblFungi"/>
</dbReference>
<dbReference type="GO" id="GO:0034599">
    <property type="term" value="P:cellular response to oxidative stress"/>
    <property type="evidence" value="ECO:0007669"/>
    <property type="project" value="EnsemblFungi"/>
</dbReference>
<reference evidence="12 13" key="1">
    <citation type="journal article" date="2011" name="Proc. Natl. Acad. Sci. U.S.A.">
        <title>Evolutionary erosion of yeast sex chromosomes by mating-type switching accidents.</title>
        <authorList>
            <person name="Gordon J.L."/>
            <person name="Armisen D."/>
            <person name="Proux-Wera E."/>
            <person name="Oheigeartaigh S.S."/>
            <person name="Byrne K.P."/>
            <person name="Wolfe K.H."/>
        </authorList>
    </citation>
    <scope>NUCLEOTIDE SEQUENCE [LARGE SCALE GENOMIC DNA]</scope>
    <source>
        <strain evidence="13">ATCC 76901 / BCRC 22586 / CBS 4309 / NBRC 1992 / NRRL Y-12630</strain>
    </source>
</reference>
<evidence type="ECO:0000256" key="2">
    <source>
        <dbReference type="ARBA" id="ARBA00010996"/>
    </source>
</evidence>
<dbReference type="GO" id="GO:0005507">
    <property type="term" value="F:copper ion binding"/>
    <property type="evidence" value="ECO:0007669"/>
    <property type="project" value="EnsemblFungi"/>
</dbReference>
<feature type="binding site" evidence="9">
    <location>
        <position position="152"/>
    </location>
    <ligand>
        <name>Cu cation</name>
        <dbReference type="ChEBI" id="CHEBI:23378"/>
    </ligand>
</feature>
<evidence type="ECO:0000313" key="12">
    <source>
        <dbReference type="EMBL" id="CCC67583.1"/>
    </source>
</evidence>
<comment type="subcellular location">
    <subcellularLocation>
        <location evidence="1 8">Mitochondrion inner membrane</location>
    </subcellularLocation>
</comment>
<keyword evidence="3 9" id="KW-0479">Metal-binding</keyword>
<protein>
    <recommendedName>
        <fullName evidence="11">Thioredoxin domain-containing protein</fullName>
    </recommendedName>
</protein>
<keyword evidence="7" id="KW-0472">Membrane</keyword>
<dbReference type="PANTHER" id="PTHR12151:SF5">
    <property type="entry name" value="AT19154P"/>
    <property type="match status" value="1"/>
</dbReference>
<feature type="domain" description="Thioredoxin" evidence="11">
    <location>
        <begin position="114"/>
        <end position="282"/>
    </location>
</feature>
<keyword evidence="4 8" id="KW-0999">Mitochondrion inner membrane</keyword>
<dbReference type="Gene3D" id="3.40.30.10">
    <property type="entry name" value="Glutaredoxin"/>
    <property type="match status" value="1"/>
</dbReference>
<dbReference type="eggNOG" id="KOG2792">
    <property type="taxonomic scope" value="Eukaryota"/>
</dbReference>
<dbReference type="InParanoid" id="G0V7Y5"/>
<dbReference type="OMA" id="DMCAKYK"/>
<dbReference type="OrthoDB" id="270009at2759"/>
<dbReference type="Proteomes" id="UP000001640">
    <property type="component" value="Chromosome 1"/>
</dbReference>
<dbReference type="FunFam" id="3.40.30.10:FF:000013">
    <property type="entry name" value="Blast:Protein SCO1 homolog, mitochondrial"/>
    <property type="match status" value="1"/>
</dbReference>
<evidence type="ECO:0000256" key="9">
    <source>
        <dbReference type="PIRSR" id="PIRSR037736-1"/>
    </source>
</evidence>
<accession>G0V7Y5</accession>
<evidence type="ECO:0000256" key="6">
    <source>
        <dbReference type="ARBA" id="ARBA00023128"/>
    </source>
</evidence>
<keyword evidence="6 8" id="KW-0496">Mitochondrion</keyword>
<evidence type="ECO:0000256" key="8">
    <source>
        <dbReference type="PIRNR" id="PIRNR037736"/>
    </source>
</evidence>
<dbReference type="PIRSF" id="PIRSF037736">
    <property type="entry name" value="SCO1"/>
    <property type="match status" value="1"/>
</dbReference>
<dbReference type="InterPro" id="IPR013766">
    <property type="entry name" value="Thioredoxin_domain"/>
</dbReference>
<dbReference type="InterPro" id="IPR003782">
    <property type="entry name" value="SCO1/SenC"/>
</dbReference>
<dbReference type="GO" id="GO:0016531">
    <property type="term" value="F:copper chaperone activity"/>
    <property type="evidence" value="ECO:0007669"/>
    <property type="project" value="InterPro"/>
</dbReference>
<evidence type="ECO:0000256" key="10">
    <source>
        <dbReference type="PIRSR" id="PIRSR603782-2"/>
    </source>
</evidence>
<dbReference type="STRING" id="1064592.G0V7Y5"/>
<evidence type="ECO:0000256" key="3">
    <source>
        <dbReference type="ARBA" id="ARBA00022723"/>
    </source>
</evidence>
<evidence type="ECO:0000256" key="7">
    <source>
        <dbReference type="ARBA" id="ARBA00023136"/>
    </source>
</evidence>
<keyword evidence="10" id="KW-1015">Disulfide bond</keyword>
<evidence type="ECO:0000256" key="4">
    <source>
        <dbReference type="ARBA" id="ARBA00022792"/>
    </source>
</evidence>
<dbReference type="GO" id="GO:0005743">
    <property type="term" value="C:mitochondrial inner membrane"/>
    <property type="evidence" value="ECO:0007669"/>
    <property type="project" value="UniProtKB-SubCell"/>
</dbReference>
<dbReference type="InterPro" id="IPR036249">
    <property type="entry name" value="Thioredoxin-like_sf"/>
</dbReference>
<feature type="binding site" evidence="9">
    <location>
        <position position="243"/>
    </location>
    <ligand>
        <name>Cu cation</name>
        <dbReference type="ChEBI" id="CHEBI:23378"/>
    </ligand>
</feature>
<dbReference type="Pfam" id="PF02630">
    <property type="entry name" value="SCO1-SenC"/>
    <property type="match status" value="1"/>
</dbReference>
<dbReference type="GO" id="GO:0033617">
    <property type="term" value="P:mitochondrial respiratory chain complex IV assembly"/>
    <property type="evidence" value="ECO:0007669"/>
    <property type="project" value="TreeGrafter"/>
</dbReference>
<feature type="disulfide bond" description="Redox-active" evidence="10">
    <location>
        <begin position="152"/>
        <end position="156"/>
    </location>
</feature>
<dbReference type="GO" id="GO:0006878">
    <property type="term" value="P:intracellular copper ion homeostasis"/>
    <property type="evidence" value="ECO:0007669"/>
    <property type="project" value="UniProtKB-UniRule"/>
</dbReference>
<dbReference type="AlphaFoldDB" id="G0V7Y5"/>
<dbReference type="InterPro" id="IPR017276">
    <property type="entry name" value="Synth_of_cyt-c-oxidase_Sco1/2"/>
</dbReference>
<proteinExistence type="inferred from homology"/>
<sequence>MNNIAIRRTSLRLLRASKTPIGLCNRVSWYTTATNARNQDSSIKKKKLSEIHVTEEPKRKVKFEKQNNSNNYLKFSTWKATILALFLGTGSYYYLDREKQKLEIQKEAEANRGYGTPLVGGPFKLKDYNGNEFTEKDLLGKFSIIYFGFSHCPDICPEELDKLGGWLNDLEKRGIKNLQPIFITCDPVRDTPEVLKKYLSDFHPGIIGLTGTYDEIKDVCHTYKAFFATPRDKSFDDDYVVEHSIFFYLMDPEGQFIEALGTPYDEKSGADKIEQHVKAFVPSIEREKHNNKWYSFLFR</sequence>
<keyword evidence="13" id="KW-1185">Reference proteome</keyword>
<dbReference type="SUPFAM" id="SSF52833">
    <property type="entry name" value="Thioredoxin-like"/>
    <property type="match status" value="1"/>
</dbReference>
<keyword evidence="5 9" id="KW-0186">Copper</keyword>
<evidence type="ECO:0000256" key="5">
    <source>
        <dbReference type="ARBA" id="ARBA00023008"/>
    </source>
</evidence>
<organism evidence="12 13">
    <name type="scientific">Naumovozyma castellii</name>
    <name type="common">Yeast</name>
    <name type="synonym">Saccharomyces castellii</name>
    <dbReference type="NCBI Taxonomy" id="27288"/>
    <lineage>
        <taxon>Eukaryota</taxon>
        <taxon>Fungi</taxon>
        <taxon>Dikarya</taxon>
        <taxon>Ascomycota</taxon>
        <taxon>Saccharomycotina</taxon>
        <taxon>Saccharomycetes</taxon>
        <taxon>Saccharomycetales</taxon>
        <taxon>Saccharomycetaceae</taxon>
        <taxon>Naumovozyma</taxon>
    </lineage>
</organism>
<feature type="binding site" evidence="9">
    <location>
        <position position="156"/>
    </location>
    <ligand>
        <name>Cu cation</name>
        <dbReference type="ChEBI" id="CHEBI:23378"/>
    </ligand>
</feature>
<reference key="2">
    <citation type="submission" date="2011-08" db="EMBL/GenBank/DDBJ databases">
        <title>Genome sequence of Naumovozyma castellii.</title>
        <authorList>
            <person name="Gordon J.L."/>
            <person name="Armisen D."/>
            <person name="Proux-Wera E."/>
            <person name="OhEigeartaigh S.S."/>
            <person name="Byrne K.P."/>
            <person name="Wolfe K.H."/>
        </authorList>
    </citation>
    <scope>NUCLEOTIDE SEQUENCE</scope>
    <source>
        <strain>Type strain:CBS 4309</strain>
    </source>
</reference>
<dbReference type="HOGENOM" id="CLU_050131_0_1_1"/>
<dbReference type="FunCoup" id="G0V7Y5">
    <property type="interactions" value="606"/>
</dbReference>
<comment type="similarity">
    <text evidence="2 8">Belongs to the SCO1/2 family.</text>
</comment>
<evidence type="ECO:0000259" key="11">
    <source>
        <dbReference type="PROSITE" id="PS51352"/>
    </source>
</evidence>
<dbReference type="PROSITE" id="PS51352">
    <property type="entry name" value="THIOREDOXIN_2"/>
    <property type="match status" value="1"/>
</dbReference>
<dbReference type="PANTHER" id="PTHR12151">
    <property type="entry name" value="ELECTRON TRANSPORT PROTIN SCO1/SENC FAMILY MEMBER"/>
    <property type="match status" value="1"/>
</dbReference>
<dbReference type="EMBL" id="HE576752">
    <property type="protein sequence ID" value="CCC67583.1"/>
    <property type="molecule type" value="Genomic_DNA"/>
</dbReference>
<evidence type="ECO:0000313" key="13">
    <source>
        <dbReference type="Proteomes" id="UP000001640"/>
    </source>
</evidence>
<evidence type="ECO:0000256" key="1">
    <source>
        <dbReference type="ARBA" id="ARBA00004273"/>
    </source>
</evidence>
<name>G0V7Y5_NAUCA</name>
<dbReference type="CDD" id="cd02968">
    <property type="entry name" value="SCO"/>
    <property type="match status" value="1"/>
</dbReference>
<dbReference type="RefSeq" id="XP_003673964.1">
    <property type="nucleotide sequence ID" value="XM_003673916.1"/>
</dbReference>
<dbReference type="KEGG" id="ncs:NCAS_0A10250"/>